<name>A0A644SVX2_9ZZZZ</name>
<accession>A0A644SVX2</accession>
<protein>
    <submittedName>
        <fullName evidence="1">Uncharacterized protein</fullName>
    </submittedName>
</protein>
<comment type="caution">
    <text evidence="1">The sequence shown here is derived from an EMBL/GenBank/DDBJ whole genome shotgun (WGS) entry which is preliminary data.</text>
</comment>
<proteinExistence type="predicted"/>
<dbReference type="EMBL" id="VSSQ01000007">
    <property type="protein sequence ID" value="MPL58763.1"/>
    <property type="molecule type" value="Genomic_DNA"/>
</dbReference>
<gene>
    <name evidence="1" type="ORF">SDC9_04305</name>
</gene>
<sequence length="52" mass="5710">MNEIAASAGALVAMIRLVLCHREELSGVAISFLLISSLRFDKGLELSYTNER</sequence>
<organism evidence="1">
    <name type="scientific">bioreactor metagenome</name>
    <dbReference type="NCBI Taxonomy" id="1076179"/>
    <lineage>
        <taxon>unclassified sequences</taxon>
        <taxon>metagenomes</taxon>
        <taxon>ecological metagenomes</taxon>
    </lineage>
</organism>
<reference evidence="1" key="1">
    <citation type="submission" date="2019-08" db="EMBL/GenBank/DDBJ databases">
        <authorList>
            <person name="Kucharzyk K."/>
            <person name="Murdoch R.W."/>
            <person name="Higgins S."/>
            <person name="Loffler F."/>
        </authorList>
    </citation>
    <scope>NUCLEOTIDE SEQUENCE</scope>
</reference>
<dbReference type="AlphaFoldDB" id="A0A644SVX2"/>
<evidence type="ECO:0000313" key="1">
    <source>
        <dbReference type="EMBL" id="MPL58763.1"/>
    </source>
</evidence>